<sequence length="803" mass="88790">MTTTAMSDSNQTNFHPSWMKVVPAVTPTQIQHEEGDESPVADEAIHKIDIAEPIFAKNRYGREDLLALMNENAPVPEGLEKCRFFKAEIQSPICLVPLSETEARLQHNVNSSKAMNSLSPADRETVIAGGTLTQASSSSSAVQGGGSQPFTPTWMLPTGGGGRGSAQSGRGAYGSSFRNARGGGHAPASNSTGGTNDSTAKYVAARGRRGGMMGARGGNNMNATPFNARAQGLYDPRDPRDRPRQHLRSISDDSSQVPFGTVSKSPSNAPHNGGWAQVVRSHQHDAWGTGNKTAVMSQHSVSSPVQHNSSDPITSTSESLPEWMDDSGEKGSSANSASGGVFDEKSRYKTSNATPPTPNIHLQSASTRATSLNLADESSKPQVVMRPAPPPQTASAAFGGISEEFVREDTTTVERLTKMASAMSTVPAVPSQSPSQIPQMNAGSESVDEWFYLDPKNDLQGPFSSTHMEVWYNSGYFTASLKVCNKRDRRFVTLGDLIRENGPTPFRSKSQIVNPVRMPVQPQPQLTRNIWEEDATTASVLEAARVEMQRKKLEAEQARVLEAKLLLEKESEERATRERLIVEKELQLKKQEEELARQAAAEKERAALREKEIEEEKRRIAEELENAKRIELEKLRAERKKVEEEQKMMKAQLLAEQKERERLEKLRLEEERRRIEAEHQVEAERRAKEEERARLMREHEKREEDVKGWTDKSEKKRLISANDCGKKAQVNNGKECLSLKSTSERRSRAAPICGAALRPGVYLYPNGSVTYLRLRCISKRLIISGCERQVSGYIADAKGSDWC</sequence>
<feature type="compositionally biased region" description="Low complexity" evidence="2">
    <location>
        <begin position="165"/>
        <end position="176"/>
    </location>
</feature>
<evidence type="ECO:0000256" key="1">
    <source>
        <dbReference type="SAM" id="Coils"/>
    </source>
</evidence>
<accession>A0ABD6E3A4</accession>
<dbReference type="Proteomes" id="UP001608902">
    <property type="component" value="Unassembled WGS sequence"/>
</dbReference>
<feature type="domain" description="GYF" evidence="3">
    <location>
        <begin position="447"/>
        <end position="495"/>
    </location>
</feature>
<feature type="compositionally biased region" description="Basic and acidic residues" evidence="2">
    <location>
        <begin position="235"/>
        <end position="244"/>
    </location>
</feature>
<feature type="region of interest" description="Disordered" evidence="2">
    <location>
        <begin position="210"/>
        <end position="275"/>
    </location>
</feature>
<proteinExistence type="predicted"/>
<feature type="coiled-coil region" evidence="1">
    <location>
        <begin position="538"/>
        <end position="705"/>
    </location>
</feature>
<keyword evidence="1" id="KW-0175">Coiled coil</keyword>
<dbReference type="PROSITE" id="PS50829">
    <property type="entry name" value="GYF"/>
    <property type="match status" value="1"/>
</dbReference>
<evidence type="ECO:0000313" key="5">
    <source>
        <dbReference type="Proteomes" id="UP001608902"/>
    </source>
</evidence>
<dbReference type="InterPro" id="IPR003169">
    <property type="entry name" value="GYF"/>
</dbReference>
<dbReference type="InterPro" id="IPR051640">
    <property type="entry name" value="GRB10-interact_GYF"/>
</dbReference>
<feature type="region of interest" description="Disordered" evidence="2">
    <location>
        <begin position="293"/>
        <end position="396"/>
    </location>
</feature>
<dbReference type="Pfam" id="PF02213">
    <property type="entry name" value="GYF"/>
    <property type="match status" value="1"/>
</dbReference>
<feature type="compositionally biased region" description="Polar residues" evidence="2">
    <location>
        <begin position="349"/>
        <end position="373"/>
    </location>
</feature>
<dbReference type="EMBL" id="JBGFUD010000349">
    <property type="protein sequence ID" value="MFH4974333.1"/>
    <property type="molecule type" value="Genomic_DNA"/>
</dbReference>
<evidence type="ECO:0000259" key="3">
    <source>
        <dbReference type="PROSITE" id="PS50829"/>
    </source>
</evidence>
<feature type="compositionally biased region" description="Polar residues" evidence="2">
    <location>
        <begin position="252"/>
        <end position="270"/>
    </location>
</feature>
<organism evidence="4 5">
    <name type="scientific">Gnathostoma spinigerum</name>
    <dbReference type="NCBI Taxonomy" id="75299"/>
    <lineage>
        <taxon>Eukaryota</taxon>
        <taxon>Metazoa</taxon>
        <taxon>Ecdysozoa</taxon>
        <taxon>Nematoda</taxon>
        <taxon>Chromadorea</taxon>
        <taxon>Rhabditida</taxon>
        <taxon>Spirurina</taxon>
        <taxon>Gnathostomatomorpha</taxon>
        <taxon>Gnathostomatoidea</taxon>
        <taxon>Gnathostomatidae</taxon>
        <taxon>Gnathostoma</taxon>
    </lineage>
</organism>
<protein>
    <recommendedName>
        <fullName evidence="3">GYF domain-containing protein</fullName>
    </recommendedName>
</protein>
<dbReference type="PANTHER" id="PTHR14445">
    <property type="entry name" value="GRB10 INTERACTING GYF PROTEIN"/>
    <property type="match status" value="1"/>
</dbReference>
<reference evidence="4 5" key="1">
    <citation type="submission" date="2024-08" db="EMBL/GenBank/DDBJ databases">
        <title>Gnathostoma spinigerum genome.</title>
        <authorList>
            <person name="Gonzalez-Bertolin B."/>
            <person name="Monzon S."/>
            <person name="Zaballos A."/>
            <person name="Jimenez P."/>
            <person name="Dekumyoy P."/>
            <person name="Varona S."/>
            <person name="Cuesta I."/>
            <person name="Sumanam S."/>
            <person name="Adisakwattana P."/>
            <person name="Gasser R.B."/>
            <person name="Hernandez-Gonzalez A."/>
            <person name="Young N.D."/>
            <person name="Perteguer M.J."/>
        </authorList>
    </citation>
    <scope>NUCLEOTIDE SEQUENCE [LARGE SCALE GENOMIC DNA]</scope>
    <source>
        <strain evidence="4">AL3</strain>
        <tissue evidence="4">Liver</tissue>
    </source>
</reference>
<name>A0ABD6E3A4_9BILA</name>
<dbReference type="SUPFAM" id="SSF55277">
    <property type="entry name" value="GYF domain"/>
    <property type="match status" value="1"/>
</dbReference>
<dbReference type="Gene3D" id="3.30.1490.40">
    <property type="match status" value="1"/>
</dbReference>
<feature type="region of interest" description="Disordered" evidence="2">
    <location>
        <begin position="134"/>
        <end position="198"/>
    </location>
</feature>
<gene>
    <name evidence="4" type="ORF">AB6A40_001042</name>
</gene>
<evidence type="ECO:0000256" key="2">
    <source>
        <dbReference type="SAM" id="MobiDB-lite"/>
    </source>
</evidence>
<dbReference type="AlphaFoldDB" id="A0ABD6E3A4"/>
<comment type="caution">
    <text evidence="4">The sequence shown here is derived from an EMBL/GenBank/DDBJ whole genome shotgun (WGS) entry which is preliminary data.</text>
</comment>
<evidence type="ECO:0000313" key="4">
    <source>
        <dbReference type="EMBL" id="MFH4974333.1"/>
    </source>
</evidence>
<dbReference type="InterPro" id="IPR035445">
    <property type="entry name" value="GYF-like_dom_sf"/>
</dbReference>
<dbReference type="PANTHER" id="PTHR14445:SF36">
    <property type="entry name" value="FI03272P-RELATED"/>
    <property type="match status" value="1"/>
</dbReference>
<feature type="compositionally biased region" description="Polar residues" evidence="2">
    <location>
        <begin position="293"/>
        <end position="319"/>
    </location>
</feature>
<feature type="compositionally biased region" description="Polar residues" evidence="2">
    <location>
        <begin position="188"/>
        <end position="198"/>
    </location>
</feature>
<keyword evidence="5" id="KW-1185">Reference proteome</keyword>
<dbReference type="SMART" id="SM00444">
    <property type="entry name" value="GYF"/>
    <property type="match status" value="1"/>
</dbReference>